<name>A0ABR8HI24_NOSPU</name>
<reference evidence="1 2" key="1">
    <citation type="journal article" date="2020" name="ISME J.">
        <title>Comparative genomics reveals insights into cyanobacterial evolution and habitat adaptation.</title>
        <authorList>
            <person name="Chen M.Y."/>
            <person name="Teng W.K."/>
            <person name="Zhao L."/>
            <person name="Hu C.X."/>
            <person name="Zhou Y.K."/>
            <person name="Han B.P."/>
            <person name="Song L.R."/>
            <person name="Shu W.S."/>
        </authorList>
    </citation>
    <scope>NUCLEOTIDE SEQUENCE [LARGE SCALE GENOMIC DNA]</scope>
    <source>
        <strain evidence="1 2">FACHB-252</strain>
    </source>
</reference>
<sequence length="81" mass="9346">MAKIIICYCHPTDFEVFINNLTLSQSQAVFGGYIYVNLFNGTGGINNAENAYYLGSHGINFHDNRIYTIDYSRSIFNWFYL</sequence>
<organism evidence="1 2">
    <name type="scientific">Nostoc punctiforme FACHB-252</name>
    <dbReference type="NCBI Taxonomy" id="1357509"/>
    <lineage>
        <taxon>Bacteria</taxon>
        <taxon>Bacillati</taxon>
        <taxon>Cyanobacteriota</taxon>
        <taxon>Cyanophyceae</taxon>
        <taxon>Nostocales</taxon>
        <taxon>Nostocaceae</taxon>
        <taxon>Nostoc</taxon>
    </lineage>
</organism>
<comment type="caution">
    <text evidence="1">The sequence shown here is derived from an EMBL/GenBank/DDBJ whole genome shotgun (WGS) entry which is preliminary data.</text>
</comment>
<gene>
    <name evidence="1" type="ORF">H6G94_28685</name>
</gene>
<proteinExistence type="predicted"/>
<protein>
    <submittedName>
        <fullName evidence="1">Uncharacterized protein</fullName>
    </submittedName>
</protein>
<evidence type="ECO:0000313" key="1">
    <source>
        <dbReference type="EMBL" id="MBD2615182.1"/>
    </source>
</evidence>
<evidence type="ECO:0000313" key="2">
    <source>
        <dbReference type="Proteomes" id="UP000606396"/>
    </source>
</evidence>
<dbReference type="EMBL" id="JACJTC010000024">
    <property type="protein sequence ID" value="MBD2615182.1"/>
    <property type="molecule type" value="Genomic_DNA"/>
</dbReference>
<accession>A0ABR8HI24</accession>
<dbReference type="Proteomes" id="UP000606396">
    <property type="component" value="Unassembled WGS sequence"/>
</dbReference>
<keyword evidence="2" id="KW-1185">Reference proteome</keyword>
<dbReference type="RefSeq" id="WP_190951952.1">
    <property type="nucleotide sequence ID" value="NZ_JACJTC010000024.1"/>
</dbReference>